<reference evidence="2 3" key="1">
    <citation type="submission" date="2019-04" db="EMBL/GenBank/DDBJ databases">
        <authorList>
            <person name="Park S."/>
            <person name="Yoon J.-H."/>
        </authorList>
    </citation>
    <scope>NUCLEOTIDE SEQUENCE [LARGE SCALE GENOMIC DNA]</scope>
    <source>
        <strain evidence="2 3">HJM-18</strain>
    </source>
</reference>
<dbReference type="AlphaFoldDB" id="A0A4Z1BRY0"/>
<dbReference type="Pfam" id="PF13503">
    <property type="entry name" value="DUF4123"/>
    <property type="match status" value="1"/>
</dbReference>
<comment type="caution">
    <text evidence="2">The sequence shown here is derived from an EMBL/GenBank/DDBJ whole genome shotgun (WGS) entry which is preliminary data.</text>
</comment>
<sequence length="270" mass="30648">MDPVMLSTAPALNKSESWIDFEEALNQSGVSLQDSCLMIVDASRYDNTEVLRTIYSLDQQPDWFWLFSETPFEEHKEAGPLVVRTDFNSVLAQQAVSTWGSDEALVLLALRQEKEHALTGIRNSLMVRFETYGPCFLRPYDSRFLEVLNACLPEEIGGLVSNGGVLIWSINNKNRVHWSSARGLVHEAKGLRANQSQSFERLLTWVSGWPRCLVVAAELKASQRLPLMIRELWSAGHSCPSSDHELETLLKSVEPDFHEQIEKDFVNVRR</sequence>
<evidence type="ECO:0000313" key="2">
    <source>
        <dbReference type="EMBL" id="TGN39959.1"/>
    </source>
</evidence>
<evidence type="ECO:0000259" key="1">
    <source>
        <dbReference type="Pfam" id="PF13503"/>
    </source>
</evidence>
<organism evidence="2 3">
    <name type="scientific">Marinobacter confluentis</name>
    <dbReference type="NCBI Taxonomy" id="1697557"/>
    <lineage>
        <taxon>Bacteria</taxon>
        <taxon>Pseudomonadati</taxon>
        <taxon>Pseudomonadota</taxon>
        <taxon>Gammaproteobacteria</taxon>
        <taxon>Pseudomonadales</taxon>
        <taxon>Marinobacteraceae</taxon>
        <taxon>Marinobacter</taxon>
    </lineage>
</organism>
<dbReference type="EMBL" id="SRPF01000002">
    <property type="protein sequence ID" value="TGN39959.1"/>
    <property type="molecule type" value="Genomic_DNA"/>
</dbReference>
<gene>
    <name evidence="2" type="ORF">E5Q11_06590</name>
</gene>
<dbReference type="InterPro" id="IPR025391">
    <property type="entry name" value="DUF4123"/>
</dbReference>
<feature type="domain" description="DUF4123" evidence="1">
    <location>
        <begin position="39"/>
        <end position="154"/>
    </location>
</feature>
<protein>
    <submittedName>
        <fullName evidence="2">DUF4123 domain-containing protein</fullName>
    </submittedName>
</protein>
<keyword evidence="3" id="KW-1185">Reference proteome</keyword>
<name>A0A4Z1BRY0_9GAMM</name>
<dbReference type="OrthoDB" id="6363308at2"/>
<accession>A0A4Z1BRY0</accession>
<dbReference type="Proteomes" id="UP000298325">
    <property type="component" value="Unassembled WGS sequence"/>
</dbReference>
<proteinExistence type="predicted"/>
<evidence type="ECO:0000313" key="3">
    <source>
        <dbReference type="Proteomes" id="UP000298325"/>
    </source>
</evidence>